<dbReference type="Proteomes" id="UP000228900">
    <property type="component" value="Unassembled WGS sequence"/>
</dbReference>
<accession>A0A2M6WQA4</accession>
<name>A0A2M6WQA4_9BACT</name>
<keyword evidence="1" id="KW-0472">Membrane</keyword>
<organism evidence="2 3">
    <name type="scientific">Candidatus Falkowbacteria bacterium CG10_big_fil_rev_8_21_14_0_10_39_9</name>
    <dbReference type="NCBI Taxonomy" id="1974566"/>
    <lineage>
        <taxon>Bacteria</taxon>
        <taxon>Candidatus Falkowiibacteriota</taxon>
    </lineage>
</organism>
<feature type="non-terminal residue" evidence="2">
    <location>
        <position position="27"/>
    </location>
</feature>
<keyword evidence="1" id="KW-0812">Transmembrane</keyword>
<dbReference type="EMBL" id="PFAQ01000028">
    <property type="protein sequence ID" value="PIT94942.1"/>
    <property type="molecule type" value="Genomic_DNA"/>
</dbReference>
<sequence>MYIKPTKSAFTLIEFLVVIAIIGILAT</sequence>
<proteinExistence type="predicted"/>
<dbReference type="InterPro" id="IPR012902">
    <property type="entry name" value="N_methyl_site"/>
</dbReference>
<reference evidence="3" key="1">
    <citation type="submission" date="2017-09" db="EMBL/GenBank/DDBJ databases">
        <title>Depth-based differentiation of microbial function through sediment-hosted aquifers and enrichment of novel symbionts in the deep terrestrial subsurface.</title>
        <authorList>
            <person name="Probst A.J."/>
            <person name="Ladd B."/>
            <person name="Jarett J.K."/>
            <person name="Geller-Mcgrath D.E."/>
            <person name="Sieber C.M.K."/>
            <person name="Emerson J.B."/>
            <person name="Anantharaman K."/>
            <person name="Thomas B.C."/>
            <person name="Malmstrom R."/>
            <person name="Stieglmeier M."/>
            <person name="Klingl A."/>
            <person name="Woyke T."/>
            <person name="Ryan C.M."/>
            <person name="Banfield J.F."/>
        </authorList>
    </citation>
    <scope>NUCLEOTIDE SEQUENCE [LARGE SCALE GENOMIC DNA]</scope>
</reference>
<dbReference type="SUPFAM" id="SSF54523">
    <property type="entry name" value="Pili subunits"/>
    <property type="match status" value="1"/>
</dbReference>
<protein>
    <submittedName>
        <fullName evidence="2">Prepilin-type cleavage/methylation domain-containing protein</fullName>
    </submittedName>
</protein>
<evidence type="ECO:0000256" key="1">
    <source>
        <dbReference type="SAM" id="Phobius"/>
    </source>
</evidence>
<evidence type="ECO:0000313" key="2">
    <source>
        <dbReference type="EMBL" id="PIT94942.1"/>
    </source>
</evidence>
<keyword evidence="1" id="KW-1133">Transmembrane helix</keyword>
<dbReference type="InterPro" id="IPR045584">
    <property type="entry name" value="Pilin-like"/>
</dbReference>
<comment type="caution">
    <text evidence="2">The sequence shown here is derived from an EMBL/GenBank/DDBJ whole genome shotgun (WGS) entry which is preliminary data.</text>
</comment>
<dbReference type="AlphaFoldDB" id="A0A2M6WQA4"/>
<dbReference type="Pfam" id="PF07963">
    <property type="entry name" value="N_methyl"/>
    <property type="match status" value="1"/>
</dbReference>
<gene>
    <name evidence="2" type="ORF">COT98_01650</name>
</gene>
<feature type="transmembrane region" description="Helical" evidence="1">
    <location>
        <begin position="9"/>
        <end position="26"/>
    </location>
</feature>
<evidence type="ECO:0000313" key="3">
    <source>
        <dbReference type="Proteomes" id="UP000228900"/>
    </source>
</evidence>
<dbReference type="Gene3D" id="3.30.700.10">
    <property type="entry name" value="Glycoprotein, Type 4 Pilin"/>
    <property type="match status" value="1"/>
</dbReference>
<dbReference type="NCBIfam" id="TIGR02532">
    <property type="entry name" value="IV_pilin_GFxxxE"/>
    <property type="match status" value="1"/>
</dbReference>